<keyword evidence="2" id="KW-1185">Reference proteome</keyword>
<comment type="caution">
    <text evidence="1">The sequence shown here is derived from an EMBL/GenBank/DDBJ whole genome shotgun (WGS) entry which is preliminary data.</text>
</comment>
<sequence>MLASLQAFEGIGIFAGLTLQDLCKLQTVSSEVKGHLHMQGFAWKAAASRALPFLDLSAELFREANLRQCLQALPLFLKPTAAEHSIAVLCASKSTVEMLDRKQQLKTPAEVKNLAEELQLALASLRRRPFAKVFLSQMEWADGRSFIMLPSCKMGQVFATLRLQFRLGQGKLMLALTCRAARESEAPPEMLLDFSGSNAAGLSLRFRGVRLRVNGPWKFATTLPARHATQTEAKQQGPMSCVMCLRDTHGPPATTKSLQALNIDHLAWRIDARLAQF</sequence>
<reference evidence="1" key="1">
    <citation type="submission" date="2023-08" db="EMBL/GenBank/DDBJ databases">
        <authorList>
            <person name="Chen Y."/>
            <person name="Shah S."/>
            <person name="Dougan E. K."/>
            <person name="Thang M."/>
            <person name="Chan C."/>
        </authorList>
    </citation>
    <scope>NUCLEOTIDE SEQUENCE</scope>
</reference>
<organism evidence="1 2">
    <name type="scientific">Effrenium voratum</name>
    <dbReference type="NCBI Taxonomy" id="2562239"/>
    <lineage>
        <taxon>Eukaryota</taxon>
        <taxon>Sar</taxon>
        <taxon>Alveolata</taxon>
        <taxon>Dinophyceae</taxon>
        <taxon>Suessiales</taxon>
        <taxon>Symbiodiniaceae</taxon>
        <taxon>Effrenium</taxon>
    </lineage>
</organism>
<proteinExistence type="predicted"/>
<evidence type="ECO:0000313" key="2">
    <source>
        <dbReference type="Proteomes" id="UP001178507"/>
    </source>
</evidence>
<protein>
    <submittedName>
        <fullName evidence="1">Uncharacterized protein</fullName>
    </submittedName>
</protein>
<name>A0AA36I6Q1_9DINO</name>
<evidence type="ECO:0000313" key="1">
    <source>
        <dbReference type="EMBL" id="CAJ1381980.1"/>
    </source>
</evidence>
<dbReference type="AlphaFoldDB" id="A0AA36I6Q1"/>
<gene>
    <name evidence="1" type="ORF">EVOR1521_LOCUS9493</name>
</gene>
<dbReference type="EMBL" id="CAUJNA010000862">
    <property type="protein sequence ID" value="CAJ1381980.1"/>
    <property type="molecule type" value="Genomic_DNA"/>
</dbReference>
<dbReference type="Proteomes" id="UP001178507">
    <property type="component" value="Unassembled WGS sequence"/>
</dbReference>
<accession>A0AA36I6Q1</accession>